<reference evidence="6" key="2">
    <citation type="submission" date="2020-10" db="EMBL/GenBank/DDBJ databases">
        <authorList>
            <person name="Scholz U."/>
            <person name="Mascher M."/>
            <person name="Fiebig A."/>
        </authorList>
    </citation>
    <scope>NUCLEOTIDE SEQUENCE [LARGE SCALE GENOMIC DNA]</scope>
    <source>
        <strain evidence="6">cv. Morex</strain>
    </source>
</reference>
<feature type="domain" description="HTH myb-type" evidence="5">
    <location>
        <begin position="105"/>
        <end position="160"/>
    </location>
</feature>
<evidence type="ECO:0000313" key="7">
    <source>
        <dbReference type="Proteomes" id="UP000011116"/>
    </source>
</evidence>
<dbReference type="GO" id="GO:0000981">
    <property type="term" value="F:DNA-binding transcription factor activity, RNA polymerase II-specific"/>
    <property type="evidence" value="ECO:0000318"/>
    <property type="project" value="GO_Central"/>
</dbReference>
<dbReference type="KEGG" id="hvg:123441519"/>
<sequence length="389" mass="42118">MPSSVDMLLNQELAAAATVITAEAGGPVEGYLPSSSHVFSHFQQAGTAPTRVLDMGSPDSSMGMSPSTFVMPMGPLPIVDYGDVAVSVKIPEVWQQKPFTKNIRAVTLSKGSWTHQEDGLLKRLVDKYGNKRWQEIAKHFPRRIGKQCRERWTNHLHPDLKNDAPWTEEEDMVLIEEHKTLGNRWSKIKKRLSGRSDNCIKNHWNATKRSLNSTRRFGKRFPLLEEYIRSTITADENAGSSSQGSAPPSGLGNGAQAVPSAAAMLVVSSPPGMGTYLHPGNAAGSLSQGATMNMSSALPELNAYGGEMQGRYQYSPSFAPNNNLMHYGPQPAFQQMFSAGDCLQVQDAGANLDMLPLLEVLGLSGSYYGSQTGHTSAAGIGDPDDINVV</sequence>
<feature type="region of interest" description="Disordered" evidence="3">
    <location>
        <begin position="235"/>
        <end position="255"/>
    </location>
</feature>
<dbReference type="PROSITE" id="PS50090">
    <property type="entry name" value="MYB_LIKE"/>
    <property type="match status" value="2"/>
</dbReference>
<dbReference type="Proteomes" id="UP000011116">
    <property type="component" value="Chromosome 3H"/>
</dbReference>
<name>A0A8I7B9D0_HORVV</name>
<dbReference type="PROSITE" id="PS51294">
    <property type="entry name" value="HTH_MYB"/>
    <property type="match status" value="2"/>
</dbReference>
<evidence type="ECO:0000259" key="5">
    <source>
        <dbReference type="PROSITE" id="PS51294"/>
    </source>
</evidence>
<dbReference type="Pfam" id="PF00249">
    <property type="entry name" value="Myb_DNA-binding"/>
    <property type="match status" value="2"/>
</dbReference>
<dbReference type="GO" id="GO:0005634">
    <property type="term" value="C:nucleus"/>
    <property type="evidence" value="ECO:0000318"/>
    <property type="project" value="GO_Central"/>
</dbReference>
<dbReference type="FunFam" id="1.10.10.60:FF:000010">
    <property type="entry name" value="Transcriptional activator Myb isoform A"/>
    <property type="match status" value="1"/>
</dbReference>
<dbReference type="CDD" id="cd00167">
    <property type="entry name" value="SANT"/>
    <property type="match status" value="2"/>
</dbReference>
<feature type="compositionally biased region" description="Low complexity" evidence="3">
    <location>
        <begin position="238"/>
        <end position="250"/>
    </location>
</feature>
<dbReference type="GO" id="GO:0000978">
    <property type="term" value="F:RNA polymerase II cis-regulatory region sequence-specific DNA binding"/>
    <property type="evidence" value="ECO:0000318"/>
    <property type="project" value="GO_Central"/>
</dbReference>
<dbReference type="InterPro" id="IPR050560">
    <property type="entry name" value="MYB_TF"/>
</dbReference>
<proteinExistence type="predicted"/>
<dbReference type="AlphaFoldDB" id="A0A8I7B9D0"/>
<dbReference type="PANTHER" id="PTHR45614">
    <property type="entry name" value="MYB PROTEIN-RELATED"/>
    <property type="match status" value="1"/>
</dbReference>
<dbReference type="InterPro" id="IPR009057">
    <property type="entry name" value="Homeodomain-like_sf"/>
</dbReference>
<dbReference type="OrthoDB" id="613759at2759"/>
<protein>
    <submittedName>
        <fullName evidence="6">Uncharacterized protein</fullName>
    </submittedName>
</protein>
<feature type="domain" description="HTH myb-type" evidence="5">
    <location>
        <begin position="161"/>
        <end position="212"/>
    </location>
</feature>
<keyword evidence="1" id="KW-0677">Repeat</keyword>
<dbReference type="Gene3D" id="1.10.10.60">
    <property type="entry name" value="Homeodomain-like"/>
    <property type="match status" value="2"/>
</dbReference>
<reference evidence="7" key="1">
    <citation type="journal article" date="2012" name="Nature">
        <title>A physical, genetic and functional sequence assembly of the barley genome.</title>
        <authorList>
            <consortium name="The International Barley Genome Sequencing Consortium"/>
            <person name="Mayer K.F."/>
            <person name="Waugh R."/>
            <person name="Brown J.W."/>
            <person name="Schulman A."/>
            <person name="Langridge P."/>
            <person name="Platzer M."/>
            <person name="Fincher G.B."/>
            <person name="Muehlbauer G.J."/>
            <person name="Sato K."/>
            <person name="Close T.J."/>
            <person name="Wise R.P."/>
            <person name="Stein N."/>
        </authorList>
    </citation>
    <scope>NUCLEOTIDE SEQUENCE [LARGE SCALE GENOMIC DNA]</scope>
    <source>
        <strain evidence="7">cv. Morex</strain>
    </source>
</reference>
<gene>
    <name evidence="6" type="primary">LOC123441519</name>
</gene>
<dbReference type="SUPFAM" id="SSF46689">
    <property type="entry name" value="Homeodomain-like"/>
    <property type="match status" value="1"/>
</dbReference>
<feature type="domain" description="Myb-like" evidence="4">
    <location>
        <begin position="165"/>
        <end position="208"/>
    </location>
</feature>
<evidence type="ECO:0000256" key="1">
    <source>
        <dbReference type="ARBA" id="ARBA00022737"/>
    </source>
</evidence>
<organism evidence="6 7">
    <name type="scientific">Hordeum vulgare subsp. vulgare</name>
    <name type="common">Domesticated barley</name>
    <dbReference type="NCBI Taxonomy" id="112509"/>
    <lineage>
        <taxon>Eukaryota</taxon>
        <taxon>Viridiplantae</taxon>
        <taxon>Streptophyta</taxon>
        <taxon>Embryophyta</taxon>
        <taxon>Tracheophyta</taxon>
        <taxon>Spermatophyta</taxon>
        <taxon>Magnoliopsida</taxon>
        <taxon>Liliopsida</taxon>
        <taxon>Poales</taxon>
        <taxon>Poaceae</taxon>
        <taxon>BOP clade</taxon>
        <taxon>Pooideae</taxon>
        <taxon>Triticodae</taxon>
        <taxon>Triticeae</taxon>
        <taxon>Hordeinae</taxon>
        <taxon>Hordeum</taxon>
    </lineage>
</organism>
<feature type="domain" description="Myb-like" evidence="4">
    <location>
        <begin position="105"/>
        <end position="156"/>
    </location>
</feature>
<evidence type="ECO:0000256" key="2">
    <source>
        <dbReference type="ARBA" id="ARBA00023125"/>
    </source>
</evidence>
<reference evidence="6" key="3">
    <citation type="submission" date="2022-01" db="UniProtKB">
        <authorList>
            <consortium name="EnsemblPlants"/>
        </authorList>
    </citation>
    <scope>IDENTIFICATION</scope>
    <source>
        <strain evidence="6">subsp. vulgare</strain>
    </source>
</reference>
<dbReference type="Gramene" id="HORVU.MOREX.r3.3HG0242130.1">
    <property type="protein sequence ID" value="HORVU.MOREX.r3.3HG0242130.1"/>
    <property type="gene ID" value="HORVU.MOREX.r3.3HG0242130"/>
</dbReference>
<accession>A0A8I7B9D0</accession>
<dbReference type="RefSeq" id="XP_044973855.1">
    <property type="nucleotide sequence ID" value="XM_045117920.1"/>
</dbReference>
<evidence type="ECO:0000313" key="6">
    <source>
        <dbReference type="EnsemblPlants" id="HORVU.MOREX.r3.3HG0242130.1"/>
    </source>
</evidence>
<dbReference type="InterPro" id="IPR017930">
    <property type="entry name" value="Myb_dom"/>
</dbReference>
<keyword evidence="7" id="KW-1185">Reference proteome</keyword>
<dbReference type="GO" id="GO:0006355">
    <property type="term" value="P:regulation of DNA-templated transcription"/>
    <property type="evidence" value="ECO:0000318"/>
    <property type="project" value="GO_Central"/>
</dbReference>
<evidence type="ECO:0000259" key="4">
    <source>
        <dbReference type="PROSITE" id="PS50090"/>
    </source>
</evidence>
<dbReference type="SMR" id="A0A8I7B9D0"/>
<dbReference type="PANTHER" id="PTHR45614:SF273">
    <property type="entry name" value="MYB DOMAIN PROTEIN 100-RELATED"/>
    <property type="match status" value="1"/>
</dbReference>
<dbReference type="GeneID" id="123441519"/>
<dbReference type="InterPro" id="IPR001005">
    <property type="entry name" value="SANT/Myb"/>
</dbReference>
<evidence type="ECO:0000256" key="3">
    <source>
        <dbReference type="SAM" id="MobiDB-lite"/>
    </source>
</evidence>
<dbReference type="EnsemblPlants" id="HORVU.MOREX.r3.3HG0242130.1">
    <property type="protein sequence ID" value="HORVU.MOREX.r3.3HG0242130.1"/>
    <property type="gene ID" value="HORVU.MOREX.r3.3HG0242130"/>
</dbReference>
<dbReference type="SMART" id="SM00717">
    <property type="entry name" value="SANT"/>
    <property type="match status" value="2"/>
</dbReference>
<keyword evidence="2" id="KW-0238">DNA-binding</keyword>